<evidence type="ECO:0000313" key="1">
    <source>
        <dbReference type="EMBL" id="PWN43863.1"/>
    </source>
</evidence>
<sequence>MIRDAVCGLAWLHRAGISLNVFGSDLTFTWMYACKGRPSRRFTGAPVESQQVLEALPIEPSEPFPFGPGWVMLTPGWDIYHGKAGLPWCTPTAAADPRVPGPRLWFANMPYASLTDKVKDAHPGGRKVMPYEGKYPGLVVIPKACSTPEDRAYLYAHPGANLFELPESLRSTLEEPMPFDRFGRDVYIMGDLVGRLLLNCGPRVRSLEDIKKGLLDSQHSERFERVLRTPVNELPQLPQPGPDATGCWGLKREISRGVIADDDDDFAAFPRRLADMALSMLEEDPKNRISIQDAAKIVMEAHDDLIPKIVSIYEDWIKLQTVEAKEAQKAAPMPSTAEEQAAYAKTIREEEPPYRLWLEHFRGQYLDVIDSSVAAAVDEYVRYISNNDEYDSDEGEQVSV</sequence>
<dbReference type="AlphaFoldDB" id="A0A316W701"/>
<dbReference type="EMBL" id="KZ819366">
    <property type="protein sequence ID" value="PWN43863.1"/>
    <property type="molecule type" value="Genomic_DNA"/>
</dbReference>
<dbReference type="InParanoid" id="A0A316W701"/>
<proteinExistence type="predicted"/>
<evidence type="ECO:0000313" key="2">
    <source>
        <dbReference type="Proteomes" id="UP000245783"/>
    </source>
</evidence>
<protein>
    <recommendedName>
        <fullName evidence="3">Protein kinase domain-containing protein</fullName>
    </recommendedName>
</protein>
<reference evidence="1 2" key="1">
    <citation type="journal article" date="2018" name="Mol. Biol. Evol.">
        <title>Broad Genomic Sampling Reveals a Smut Pathogenic Ancestry of the Fungal Clade Ustilaginomycotina.</title>
        <authorList>
            <person name="Kijpornyongpan T."/>
            <person name="Mondo S.J."/>
            <person name="Barry K."/>
            <person name="Sandor L."/>
            <person name="Lee J."/>
            <person name="Lipzen A."/>
            <person name="Pangilinan J."/>
            <person name="LaButti K."/>
            <person name="Hainaut M."/>
            <person name="Henrissat B."/>
            <person name="Grigoriev I.V."/>
            <person name="Spatafora J.W."/>
            <person name="Aime M.C."/>
        </authorList>
    </citation>
    <scope>NUCLEOTIDE SEQUENCE [LARGE SCALE GENOMIC DNA]</scope>
    <source>
        <strain evidence="1 2">MCA 4658</strain>
    </source>
</reference>
<dbReference type="GeneID" id="37037891"/>
<dbReference type="OrthoDB" id="10383060at2759"/>
<name>A0A316W701_9BASI</name>
<dbReference type="Proteomes" id="UP000245783">
    <property type="component" value="Unassembled WGS sequence"/>
</dbReference>
<evidence type="ECO:0008006" key="3">
    <source>
        <dbReference type="Google" id="ProtNLM"/>
    </source>
</evidence>
<dbReference type="RefSeq" id="XP_025371023.1">
    <property type="nucleotide sequence ID" value="XM_025516021.1"/>
</dbReference>
<organism evidence="1 2">
    <name type="scientific">Ceraceosorus guamensis</name>
    <dbReference type="NCBI Taxonomy" id="1522189"/>
    <lineage>
        <taxon>Eukaryota</taxon>
        <taxon>Fungi</taxon>
        <taxon>Dikarya</taxon>
        <taxon>Basidiomycota</taxon>
        <taxon>Ustilaginomycotina</taxon>
        <taxon>Exobasidiomycetes</taxon>
        <taxon>Ceraceosorales</taxon>
        <taxon>Ceraceosoraceae</taxon>
        <taxon>Ceraceosorus</taxon>
    </lineage>
</organism>
<keyword evidence="2" id="KW-1185">Reference proteome</keyword>
<accession>A0A316W701</accession>
<gene>
    <name evidence="1" type="ORF">IE81DRAFT_346250</name>
</gene>